<gene>
    <name evidence="1" type="ORF">CLODIP_2_CD08909</name>
</gene>
<protein>
    <submittedName>
        <fullName evidence="1">Uncharacterized protein</fullName>
    </submittedName>
</protein>
<accession>A0A8S1BMU0</accession>
<reference evidence="1 2" key="1">
    <citation type="submission" date="2020-04" db="EMBL/GenBank/DDBJ databases">
        <authorList>
            <person name="Alioto T."/>
            <person name="Alioto T."/>
            <person name="Gomez Garrido J."/>
        </authorList>
    </citation>
    <scope>NUCLEOTIDE SEQUENCE [LARGE SCALE GENOMIC DNA]</scope>
</reference>
<organism evidence="1 2">
    <name type="scientific">Cloeon dipterum</name>
    <dbReference type="NCBI Taxonomy" id="197152"/>
    <lineage>
        <taxon>Eukaryota</taxon>
        <taxon>Metazoa</taxon>
        <taxon>Ecdysozoa</taxon>
        <taxon>Arthropoda</taxon>
        <taxon>Hexapoda</taxon>
        <taxon>Insecta</taxon>
        <taxon>Pterygota</taxon>
        <taxon>Palaeoptera</taxon>
        <taxon>Ephemeroptera</taxon>
        <taxon>Pisciforma</taxon>
        <taxon>Baetidae</taxon>
        <taxon>Cloeon</taxon>
    </lineage>
</organism>
<comment type="caution">
    <text evidence="1">The sequence shown here is derived from an EMBL/GenBank/DDBJ whole genome shotgun (WGS) entry which is preliminary data.</text>
</comment>
<evidence type="ECO:0000313" key="1">
    <source>
        <dbReference type="EMBL" id="CAB3360224.1"/>
    </source>
</evidence>
<keyword evidence="2" id="KW-1185">Reference proteome</keyword>
<proteinExistence type="predicted"/>
<name>A0A8S1BMU0_9INSE</name>
<dbReference type="EMBL" id="CADEPI010000003">
    <property type="protein sequence ID" value="CAB3360224.1"/>
    <property type="molecule type" value="Genomic_DNA"/>
</dbReference>
<dbReference type="Proteomes" id="UP000494165">
    <property type="component" value="Unassembled WGS sequence"/>
</dbReference>
<evidence type="ECO:0000313" key="2">
    <source>
        <dbReference type="Proteomes" id="UP000494165"/>
    </source>
</evidence>
<sequence length="150" mass="17076">MIFIAALNPRRPAGAAAATLSAGSLLISSTQTQLIYQKGLQRSKNPMSEKERIQIYQRVGTNKLKEWADDTNINFMDELAEDSDLSDAFRVIKEAFYPKLQFILKPTKATDELELALSTNHMPAEEHIIFFLNLTNLRSYEKNELEELLN</sequence>
<dbReference type="AlphaFoldDB" id="A0A8S1BMU0"/>